<evidence type="ECO:0000313" key="1">
    <source>
        <dbReference type="EMBL" id="VDN57516.1"/>
    </source>
</evidence>
<dbReference type="Proteomes" id="UP000038040">
    <property type="component" value="Unplaced"/>
</dbReference>
<sequence>MSKNNIKITTEIEQNSIYPARSVKPNDLSHLQHCVAYNIVVSTLLQQKNLNNLKTEATVEQIATDVLSCLLERMRMDGLISRTRLCNDEDVTVAWTCQTSVSHYFRHFFNHRFHQEIVEQMDQVYHNIDSGEKIEEDSAGAAAAYASCFYKNVSNSFMLFAKTSLNK</sequence>
<reference evidence="1 3" key="2">
    <citation type="submission" date="2018-11" db="EMBL/GenBank/DDBJ databases">
        <authorList>
            <consortium name="Pathogen Informatics"/>
        </authorList>
    </citation>
    <scope>NUCLEOTIDE SEQUENCE [LARGE SCALE GENOMIC DNA]</scope>
</reference>
<keyword evidence="3" id="KW-1185">Reference proteome</keyword>
<organism evidence="2 4">
    <name type="scientific">Dracunculus medinensis</name>
    <name type="common">Guinea worm</name>
    <dbReference type="NCBI Taxonomy" id="318479"/>
    <lineage>
        <taxon>Eukaryota</taxon>
        <taxon>Metazoa</taxon>
        <taxon>Ecdysozoa</taxon>
        <taxon>Nematoda</taxon>
        <taxon>Chromadorea</taxon>
        <taxon>Rhabditida</taxon>
        <taxon>Spirurina</taxon>
        <taxon>Dracunculoidea</taxon>
        <taxon>Dracunculidae</taxon>
        <taxon>Dracunculus</taxon>
    </lineage>
</organism>
<dbReference type="STRING" id="318479.A0A0N4U8G1"/>
<dbReference type="OrthoDB" id="10591558at2759"/>
<dbReference type="EMBL" id="UYYG01001160">
    <property type="protein sequence ID" value="VDN57516.1"/>
    <property type="molecule type" value="Genomic_DNA"/>
</dbReference>
<dbReference type="WBParaSite" id="DME_0000333001-mRNA-1">
    <property type="protein sequence ID" value="DME_0000333001-mRNA-1"/>
    <property type="gene ID" value="DME_0000333001"/>
</dbReference>
<reference evidence="4" key="1">
    <citation type="submission" date="2017-02" db="UniProtKB">
        <authorList>
            <consortium name="WormBaseParasite"/>
        </authorList>
    </citation>
    <scope>IDENTIFICATION</scope>
</reference>
<accession>A0A0N4U8G1</accession>
<evidence type="ECO:0000313" key="4">
    <source>
        <dbReference type="WBParaSite" id="DME_0000333001-mRNA-1"/>
    </source>
</evidence>
<protein>
    <submittedName>
        <fullName evidence="4">RUN domain-containing protein</fullName>
    </submittedName>
</protein>
<dbReference type="Proteomes" id="UP000274756">
    <property type="component" value="Unassembled WGS sequence"/>
</dbReference>
<evidence type="ECO:0000313" key="3">
    <source>
        <dbReference type="Proteomes" id="UP000274756"/>
    </source>
</evidence>
<name>A0A0N4U8G1_DRAME</name>
<evidence type="ECO:0000313" key="2">
    <source>
        <dbReference type="Proteomes" id="UP000038040"/>
    </source>
</evidence>
<gene>
    <name evidence="1" type="ORF">DME_LOCUS7489</name>
</gene>
<proteinExistence type="predicted"/>
<dbReference type="AlphaFoldDB" id="A0A0N4U8G1"/>